<organism evidence="1 2">
    <name type="scientific">Flavobacterium commune</name>
    <dbReference type="NCBI Taxonomy" id="1306519"/>
    <lineage>
        <taxon>Bacteria</taxon>
        <taxon>Pseudomonadati</taxon>
        <taxon>Bacteroidota</taxon>
        <taxon>Flavobacteriia</taxon>
        <taxon>Flavobacteriales</taxon>
        <taxon>Flavobacteriaceae</taxon>
        <taxon>Flavobacterium</taxon>
    </lineage>
</organism>
<accession>A0A1D9PAL7</accession>
<evidence type="ECO:0000313" key="2">
    <source>
        <dbReference type="Proteomes" id="UP000178198"/>
    </source>
</evidence>
<evidence type="ECO:0000313" key="1">
    <source>
        <dbReference type="EMBL" id="AOZ99616.1"/>
    </source>
</evidence>
<sequence length="131" mass="15671">MNYSLVRNKSRGIRLLIDEKHVKTIPANLSKAINTHTVERLMYENKRLSYGERRLLSDFVAYENWKTKLYTKEKHLFELIKDAVPVEKHLVKMHHNKERLELLLDNKLKITVPEKVFYSLPLQEKTTYSNF</sequence>
<dbReference type="STRING" id="1306519.BIW12_09270"/>
<gene>
    <name evidence="1" type="ORF">BIW12_09270</name>
</gene>
<reference evidence="1 2" key="1">
    <citation type="submission" date="2016-10" db="EMBL/GenBank/DDBJ databases">
        <title>Complete Genome Sequence of Flavobacterium sp. PK15.</title>
        <authorList>
            <person name="Ekwe A."/>
            <person name="Kim S.B."/>
        </authorList>
    </citation>
    <scope>NUCLEOTIDE SEQUENCE [LARGE SCALE GENOMIC DNA]</scope>
    <source>
        <strain evidence="1 2">PK15</strain>
    </source>
</reference>
<dbReference type="EMBL" id="CP017774">
    <property type="protein sequence ID" value="AOZ99616.1"/>
    <property type="molecule type" value="Genomic_DNA"/>
</dbReference>
<dbReference type="AlphaFoldDB" id="A0A1D9PAL7"/>
<name>A0A1D9PAL7_9FLAO</name>
<dbReference type="KEGG" id="fcm:BIW12_09270"/>
<keyword evidence="2" id="KW-1185">Reference proteome</keyword>
<dbReference type="Proteomes" id="UP000178198">
    <property type="component" value="Chromosome"/>
</dbReference>
<protein>
    <submittedName>
        <fullName evidence="1">Uncharacterized protein</fullName>
    </submittedName>
</protein>
<proteinExistence type="predicted"/>
<dbReference type="RefSeq" id="WP_071184865.1">
    <property type="nucleotide sequence ID" value="NZ_CP017774.1"/>
</dbReference>